<dbReference type="AlphaFoldDB" id="A0A9D4UQU3"/>
<dbReference type="SUPFAM" id="SSF52833">
    <property type="entry name" value="Thioredoxin-like"/>
    <property type="match status" value="1"/>
</dbReference>
<proteinExistence type="predicted"/>
<evidence type="ECO:0000256" key="1">
    <source>
        <dbReference type="SAM" id="MobiDB-lite"/>
    </source>
</evidence>
<dbReference type="Gene3D" id="3.40.30.10">
    <property type="entry name" value="Glutaredoxin"/>
    <property type="match status" value="1"/>
</dbReference>
<dbReference type="EMBL" id="JABFUD020000013">
    <property type="protein sequence ID" value="KAI5071877.1"/>
    <property type="molecule type" value="Genomic_DNA"/>
</dbReference>
<feature type="region of interest" description="Disordered" evidence="1">
    <location>
        <begin position="94"/>
        <end position="152"/>
    </location>
</feature>
<dbReference type="Proteomes" id="UP000886520">
    <property type="component" value="Chromosome 13"/>
</dbReference>
<evidence type="ECO:0000313" key="3">
    <source>
        <dbReference type="Proteomes" id="UP000886520"/>
    </source>
</evidence>
<reference evidence="2" key="1">
    <citation type="submission" date="2021-01" db="EMBL/GenBank/DDBJ databases">
        <title>Adiantum capillus-veneris genome.</title>
        <authorList>
            <person name="Fang Y."/>
            <person name="Liao Q."/>
        </authorList>
    </citation>
    <scope>NUCLEOTIDE SEQUENCE</scope>
    <source>
        <strain evidence="2">H3</strain>
        <tissue evidence="2">Leaf</tissue>
    </source>
</reference>
<organism evidence="2 3">
    <name type="scientific">Adiantum capillus-veneris</name>
    <name type="common">Maidenhair fern</name>
    <dbReference type="NCBI Taxonomy" id="13818"/>
    <lineage>
        <taxon>Eukaryota</taxon>
        <taxon>Viridiplantae</taxon>
        <taxon>Streptophyta</taxon>
        <taxon>Embryophyta</taxon>
        <taxon>Tracheophyta</taxon>
        <taxon>Polypodiopsida</taxon>
        <taxon>Polypodiidae</taxon>
        <taxon>Polypodiales</taxon>
        <taxon>Pteridineae</taxon>
        <taxon>Pteridaceae</taxon>
        <taxon>Vittarioideae</taxon>
        <taxon>Adiantum</taxon>
    </lineage>
</organism>
<name>A0A9D4UQU3_ADICA</name>
<keyword evidence="3" id="KW-1185">Reference proteome</keyword>
<sequence>METSAACFSRLSSSSSSSILFSPFSDQSHLDFYHPRPSSLAFSPLRFSNPRPLRALCDSASFPPPPLVDPASDQNILMKELAELKLQLKQKKKEVKSQMKDEKKKLKVKLKEGKNAMKKKDCTEGKKKRKKKCESESSSSSESSDEDCKSVSMGMLREESASISHSEGMFVRAQMDENLSTCSDQGFGADAGSPTVTEGMRLAKDSEKLLSARQKTINFNGDTGSTCRGSSTLGNIERSTFSAQCPTFNSPFSQAANRIEVCAGGKCKKAGSEQLLLALGVHIPSSSNVVAVPCKCMGKCSMAMNVKVHKEDTNPQHHSHVRVEDANLILNHHFGLGRSPTGLPALPPQDGMRVPLTMGA</sequence>
<dbReference type="InterPro" id="IPR036249">
    <property type="entry name" value="Thioredoxin-like_sf"/>
</dbReference>
<comment type="caution">
    <text evidence="2">The sequence shown here is derived from an EMBL/GenBank/DDBJ whole genome shotgun (WGS) entry which is preliminary data.</text>
</comment>
<gene>
    <name evidence="2" type="ORF">GOP47_0014128</name>
</gene>
<accession>A0A9D4UQU3</accession>
<feature type="compositionally biased region" description="Basic and acidic residues" evidence="1">
    <location>
        <begin position="95"/>
        <end position="125"/>
    </location>
</feature>
<dbReference type="OrthoDB" id="913780at2759"/>
<evidence type="ECO:0000313" key="2">
    <source>
        <dbReference type="EMBL" id="KAI5071877.1"/>
    </source>
</evidence>
<protein>
    <submittedName>
        <fullName evidence="2">Uncharacterized protein</fullName>
    </submittedName>
</protein>